<evidence type="ECO:0000313" key="3">
    <source>
        <dbReference type="Proteomes" id="UP000276133"/>
    </source>
</evidence>
<organism evidence="2 3">
    <name type="scientific">Brachionus plicatilis</name>
    <name type="common">Marine rotifer</name>
    <name type="synonym">Brachionus muelleri</name>
    <dbReference type="NCBI Taxonomy" id="10195"/>
    <lineage>
        <taxon>Eukaryota</taxon>
        <taxon>Metazoa</taxon>
        <taxon>Spiralia</taxon>
        <taxon>Gnathifera</taxon>
        <taxon>Rotifera</taxon>
        <taxon>Eurotatoria</taxon>
        <taxon>Monogononta</taxon>
        <taxon>Pseudotrocha</taxon>
        <taxon>Ploima</taxon>
        <taxon>Brachionidae</taxon>
        <taxon>Brachionus</taxon>
    </lineage>
</organism>
<protein>
    <submittedName>
        <fullName evidence="2">Uncharacterized protein</fullName>
    </submittedName>
</protein>
<sequence>MPSLMRSTVSNQIRTDLKSRIEHYKELIDRFGELNKEIEYLENEKETLARSESDLISQLEESKSEYGKLPAEYNLLNQRILQLENEKKNHQEELKSSNKFEEKVRHLNLKIKELESDKMILMNSNTSLKSCNEKLKEEIDERVRSFSADLDYSRILNQYNKRLELKKKLENLKSDLKKREDKCLIIEKELNDLKKSFNIPFDVLTIYVEDRIMLILIKKDKNGINYPFNPINENLKPKYGFKDKDILNELPKNLEKSILAVISETDTDSDSCLDELDTKRKIQKQQLKNYNHSECSAIDQIGHNKGIPKYVHKGDEDQVVGIFKSRGKANGRMVRQGPYGGIYYEIPHLFKKILLKLRKVKINGYELQCLSKLIGLQRNISIDFHQYLGFLIKIF</sequence>
<dbReference type="OrthoDB" id="10233125at2759"/>
<dbReference type="EMBL" id="REGN01000966">
    <property type="protein sequence ID" value="RNA37862.1"/>
    <property type="molecule type" value="Genomic_DNA"/>
</dbReference>
<reference evidence="2 3" key="1">
    <citation type="journal article" date="2018" name="Sci. Rep.">
        <title>Genomic signatures of local adaptation to the degree of environmental predictability in rotifers.</title>
        <authorList>
            <person name="Franch-Gras L."/>
            <person name="Hahn C."/>
            <person name="Garcia-Roger E.M."/>
            <person name="Carmona M.J."/>
            <person name="Serra M."/>
            <person name="Gomez A."/>
        </authorList>
    </citation>
    <scope>NUCLEOTIDE SEQUENCE [LARGE SCALE GENOMIC DNA]</scope>
    <source>
        <strain evidence="2">HYR1</strain>
    </source>
</reference>
<feature type="coiled-coil region" evidence="1">
    <location>
        <begin position="155"/>
        <end position="196"/>
    </location>
</feature>
<evidence type="ECO:0000256" key="1">
    <source>
        <dbReference type="SAM" id="Coils"/>
    </source>
</evidence>
<dbReference type="AlphaFoldDB" id="A0A3M7SQ98"/>
<comment type="caution">
    <text evidence="2">The sequence shown here is derived from an EMBL/GenBank/DDBJ whole genome shotgun (WGS) entry which is preliminary data.</text>
</comment>
<keyword evidence="1" id="KW-0175">Coiled coil</keyword>
<accession>A0A3M7SQ98</accession>
<proteinExistence type="predicted"/>
<dbReference type="Proteomes" id="UP000276133">
    <property type="component" value="Unassembled WGS sequence"/>
</dbReference>
<feature type="coiled-coil region" evidence="1">
    <location>
        <begin position="24"/>
        <end position="117"/>
    </location>
</feature>
<gene>
    <name evidence="2" type="ORF">BpHYR1_023110</name>
</gene>
<keyword evidence="3" id="KW-1185">Reference proteome</keyword>
<name>A0A3M7SQ98_BRAPC</name>
<evidence type="ECO:0000313" key="2">
    <source>
        <dbReference type="EMBL" id="RNA37862.1"/>
    </source>
</evidence>